<evidence type="ECO:0000256" key="2">
    <source>
        <dbReference type="ARBA" id="ARBA00022723"/>
    </source>
</evidence>
<dbReference type="KEGG" id="tpz:Tph_c22340"/>
<evidence type="ECO:0000256" key="3">
    <source>
        <dbReference type="ARBA" id="ARBA00022763"/>
    </source>
</evidence>
<evidence type="ECO:0000256" key="4">
    <source>
        <dbReference type="ARBA" id="ARBA00022801"/>
    </source>
</evidence>
<proteinExistence type="inferred from homology"/>
<reference evidence="9 10" key="1">
    <citation type="journal article" date="2012" name="BMC Genomics">
        <title>Genome-guided analysis of physiological and morphological traits of the fermentative acetate oxidizer Thermacetogenium phaeum.</title>
        <authorList>
            <person name="Oehler D."/>
            <person name="Poehlein A."/>
            <person name="Leimbach A."/>
            <person name="Muller N."/>
            <person name="Daniel R."/>
            <person name="Gottschalk G."/>
            <person name="Schink B."/>
        </authorList>
    </citation>
    <scope>NUCLEOTIDE SEQUENCE [LARGE SCALE GENOMIC DNA]</scope>
    <source>
        <strain evidence="10">ATCC BAA-254 / DSM 26808 / PB</strain>
    </source>
</reference>
<dbReference type="PROSITE" id="PS51432">
    <property type="entry name" value="AP_NUCLEASE_F2_4"/>
    <property type="match status" value="1"/>
</dbReference>
<sequence>MPFGAHMSIAGGFDQAIRRGQQTGCETVQIFVKNASRWQAKPLDEGDIERFRQARRETGIEPVLAHNSYLINIGSPDEDLWKKSLDSLTQEIERCALLEIPYLVMHPGAHSGAGEEVGLRRITAALNEALKKTEESGVMILLETTAGQGSVLGGAFEHLAQIIEDSFFPERLGVCFDTCHAFAAGYDLRSPEACERTFAELESVIGIARLKAIHLNDSRGGLGSRRDRHEHIGMGQIGLEGFRWIVNNPLLSHLPMILETPKGKDMKEDVENLRVLRSLLER</sequence>
<dbReference type="Proteomes" id="UP000000467">
    <property type="component" value="Chromosome"/>
</dbReference>
<comment type="similarity">
    <text evidence="1 7">Belongs to the AP endonuclease 2 family.</text>
</comment>
<dbReference type="OrthoDB" id="9805666at2"/>
<feature type="binding site" evidence="7">
    <location>
        <position position="214"/>
    </location>
    <ligand>
        <name>Zn(2+)</name>
        <dbReference type="ChEBI" id="CHEBI:29105"/>
        <label>2</label>
    </ligand>
</feature>
<name>K4LWQ8_THEPS</name>
<dbReference type="GO" id="GO:0008833">
    <property type="term" value="F:deoxyribonuclease IV (phage-T4-induced) activity"/>
    <property type="evidence" value="ECO:0007669"/>
    <property type="project" value="UniProtKB-UniRule"/>
</dbReference>
<keyword evidence="2 7" id="KW-0479">Metal-binding</keyword>
<feature type="binding site" evidence="7">
    <location>
        <position position="177"/>
    </location>
    <ligand>
        <name>Zn(2+)</name>
        <dbReference type="ChEBI" id="CHEBI:29105"/>
        <label>2</label>
    </ligand>
</feature>
<feature type="binding site" evidence="7">
    <location>
        <position position="143"/>
    </location>
    <ligand>
        <name>Zn(2+)</name>
        <dbReference type="ChEBI" id="CHEBI:29105"/>
        <label>2</label>
    </ligand>
</feature>
<gene>
    <name evidence="7 9" type="primary">nfo</name>
    <name evidence="9" type="ordered locus">Tph_c22340</name>
</gene>
<comment type="catalytic activity">
    <reaction evidence="7">
        <text>Endonucleolytic cleavage to 5'-phosphooligonucleotide end-products.</text>
        <dbReference type="EC" id="3.1.21.2"/>
    </reaction>
</comment>
<evidence type="ECO:0000256" key="1">
    <source>
        <dbReference type="ARBA" id="ARBA00005340"/>
    </source>
</evidence>
<dbReference type="EC" id="3.1.21.2" evidence="7"/>
<feature type="binding site" evidence="7">
    <location>
        <position position="180"/>
    </location>
    <ligand>
        <name>Zn(2+)</name>
        <dbReference type="ChEBI" id="CHEBI:29105"/>
        <label>3</label>
    </ligand>
</feature>
<dbReference type="eggNOG" id="COG0648">
    <property type="taxonomic scope" value="Bacteria"/>
</dbReference>
<dbReference type="InterPro" id="IPR001719">
    <property type="entry name" value="AP_endonuc_2"/>
</dbReference>
<feature type="binding site" evidence="7">
    <location>
        <position position="143"/>
    </location>
    <ligand>
        <name>Zn(2+)</name>
        <dbReference type="ChEBI" id="CHEBI:29105"/>
        <label>1</label>
    </ligand>
</feature>
<dbReference type="PROSITE" id="PS00730">
    <property type="entry name" value="AP_NUCLEASE_F2_2"/>
    <property type="match status" value="1"/>
</dbReference>
<feature type="binding site" evidence="7">
    <location>
        <position position="227"/>
    </location>
    <ligand>
        <name>Zn(2+)</name>
        <dbReference type="ChEBI" id="CHEBI:29105"/>
        <label>3</label>
    </ligand>
</feature>
<dbReference type="GO" id="GO:0003906">
    <property type="term" value="F:DNA-(apurinic or apyrimidinic site) endonuclease activity"/>
    <property type="evidence" value="ECO:0007669"/>
    <property type="project" value="TreeGrafter"/>
</dbReference>
<dbReference type="EMBL" id="CP003732">
    <property type="protein sequence ID" value="AFV12424.1"/>
    <property type="molecule type" value="Genomic_DNA"/>
</dbReference>
<dbReference type="HOGENOM" id="CLU_025885_0_1_9"/>
<dbReference type="NCBIfam" id="TIGR00587">
    <property type="entry name" value="nfo"/>
    <property type="match status" value="1"/>
</dbReference>
<dbReference type="SMART" id="SM00518">
    <property type="entry name" value="AP2Ec"/>
    <property type="match status" value="1"/>
</dbReference>
<feature type="binding site" evidence="7">
    <location>
        <position position="106"/>
    </location>
    <ligand>
        <name>Zn(2+)</name>
        <dbReference type="ChEBI" id="CHEBI:29105"/>
        <label>1</label>
    </ligand>
</feature>
<evidence type="ECO:0000256" key="7">
    <source>
        <dbReference type="HAMAP-Rule" id="MF_00152"/>
    </source>
</evidence>
<evidence type="ECO:0000259" key="8">
    <source>
        <dbReference type="Pfam" id="PF01261"/>
    </source>
</evidence>
<keyword evidence="6 7" id="KW-0234">DNA repair</keyword>
<dbReference type="PANTHER" id="PTHR21445">
    <property type="entry name" value="ENDONUCLEASE IV ENDODEOXYRIBONUCLEASE IV"/>
    <property type="match status" value="1"/>
</dbReference>
<dbReference type="HAMAP" id="MF_00152">
    <property type="entry name" value="Nfo"/>
    <property type="match status" value="1"/>
</dbReference>
<dbReference type="InterPro" id="IPR018246">
    <property type="entry name" value="AP_endonuc_F2_Zn_BS"/>
</dbReference>
<evidence type="ECO:0000256" key="5">
    <source>
        <dbReference type="ARBA" id="ARBA00022833"/>
    </source>
</evidence>
<evidence type="ECO:0000313" key="9">
    <source>
        <dbReference type="EMBL" id="AFV12424.1"/>
    </source>
</evidence>
<dbReference type="PROSITE" id="PS00731">
    <property type="entry name" value="AP_NUCLEASE_F2_3"/>
    <property type="match status" value="1"/>
</dbReference>
<feature type="binding site" evidence="7">
    <location>
        <position position="259"/>
    </location>
    <ligand>
        <name>Zn(2+)</name>
        <dbReference type="ChEBI" id="CHEBI:29105"/>
        <label>2</label>
    </ligand>
</feature>
<feature type="binding site" evidence="7">
    <location>
        <position position="66"/>
    </location>
    <ligand>
        <name>Zn(2+)</name>
        <dbReference type="ChEBI" id="CHEBI:29105"/>
        <label>1</label>
    </ligand>
</feature>
<keyword evidence="4 7" id="KW-0378">Hydrolase</keyword>
<keyword evidence="5 7" id="KW-0862">Zinc</keyword>
<dbReference type="InterPro" id="IPR036237">
    <property type="entry name" value="Xyl_isomerase-like_sf"/>
</dbReference>
<dbReference type="GO" id="GO:0008270">
    <property type="term" value="F:zinc ion binding"/>
    <property type="evidence" value="ECO:0007669"/>
    <property type="project" value="UniProtKB-UniRule"/>
</dbReference>
<feature type="binding site" evidence="7">
    <location>
        <position position="229"/>
    </location>
    <ligand>
        <name>Zn(2+)</name>
        <dbReference type="ChEBI" id="CHEBI:29105"/>
        <label>3</label>
    </ligand>
</feature>
<dbReference type="CDD" id="cd00019">
    <property type="entry name" value="AP2Ec"/>
    <property type="match status" value="1"/>
</dbReference>
<protein>
    <recommendedName>
        <fullName evidence="7">Probable endonuclease 4</fullName>
        <ecNumber evidence="7">3.1.21.2</ecNumber>
    </recommendedName>
    <alternativeName>
        <fullName evidence="7">Endodeoxyribonuclease IV</fullName>
    </alternativeName>
    <alternativeName>
        <fullName evidence="7">Endonuclease IV</fullName>
    </alternativeName>
</protein>
<keyword evidence="7 9" id="KW-0255">Endonuclease</keyword>
<dbReference type="PANTHER" id="PTHR21445:SF0">
    <property type="entry name" value="APURINIC-APYRIMIDINIC ENDONUCLEASE"/>
    <property type="match status" value="1"/>
</dbReference>
<dbReference type="GO" id="GO:0008081">
    <property type="term" value="F:phosphoric diester hydrolase activity"/>
    <property type="evidence" value="ECO:0007669"/>
    <property type="project" value="TreeGrafter"/>
</dbReference>
<keyword evidence="7" id="KW-0540">Nuclease</keyword>
<dbReference type="STRING" id="1089553.Tph_c22340"/>
<dbReference type="SUPFAM" id="SSF51658">
    <property type="entry name" value="Xylose isomerase-like"/>
    <property type="match status" value="1"/>
</dbReference>
<accession>K4LWQ8</accession>
<keyword evidence="3 7" id="KW-0227">DNA damage</keyword>
<comment type="cofactor">
    <cofactor evidence="7">
        <name>Zn(2+)</name>
        <dbReference type="ChEBI" id="CHEBI:29105"/>
    </cofactor>
    <text evidence="7">Binds 3 Zn(2+) ions.</text>
</comment>
<dbReference type="FunFam" id="3.20.20.150:FF:000001">
    <property type="entry name" value="Probable endonuclease 4"/>
    <property type="match status" value="1"/>
</dbReference>
<dbReference type="GO" id="GO:0006284">
    <property type="term" value="P:base-excision repair"/>
    <property type="evidence" value="ECO:0007669"/>
    <property type="project" value="TreeGrafter"/>
</dbReference>
<keyword evidence="10" id="KW-1185">Reference proteome</keyword>
<organism evidence="9 10">
    <name type="scientific">Thermacetogenium phaeum (strain ATCC BAA-254 / DSM 26808 / PB)</name>
    <dbReference type="NCBI Taxonomy" id="1089553"/>
    <lineage>
        <taxon>Bacteria</taxon>
        <taxon>Bacillati</taxon>
        <taxon>Bacillota</taxon>
        <taxon>Clostridia</taxon>
        <taxon>Thermoanaerobacterales</taxon>
        <taxon>Thermoanaerobacteraceae</taxon>
        <taxon>Thermacetogenium</taxon>
    </lineage>
</organism>
<dbReference type="Gene3D" id="3.20.20.150">
    <property type="entry name" value="Divalent-metal-dependent TIM barrel enzymes"/>
    <property type="match status" value="1"/>
</dbReference>
<evidence type="ECO:0000256" key="6">
    <source>
        <dbReference type="ARBA" id="ARBA00023204"/>
    </source>
</evidence>
<evidence type="ECO:0000313" key="10">
    <source>
        <dbReference type="Proteomes" id="UP000000467"/>
    </source>
</evidence>
<dbReference type="InterPro" id="IPR013022">
    <property type="entry name" value="Xyl_isomerase-like_TIM-brl"/>
</dbReference>
<dbReference type="Pfam" id="PF01261">
    <property type="entry name" value="AP_endonuc_2"/>
    <property type="match status" value="1"/>
</dbReference>
<feature type="domain" description="Xylose isomerase-like TIM barrel" evidence="8">
    <location>
        <begin position="21"/>
        <end position="274"/>
    </location>
</feature>
<dbReference type="AlphaFoldDB" id="K4LWQ8"/>
<comment type="function">
    <text evidence="7">Endonuclease IV plays a role in DNA repair. It cleaves phosphodiester bonds at apurinic or apyrimidinic (AP) sites, generating a 3'-hydroxyl group and a 5'-terminal sugar phosphate.</text>
</comment>
<dbReference type="RefSeq" id="WP_015051296.1">
    <property type="nucleotide sequence ID" value="NC_018870.1"/>
</dbReference>
<dbReference type="GO" id="GO:0003677">
    <property type="term" value="F:DNA binding"/>
    <property type="evidence" value="ECO:0007669"/>
    <property type="project" value="InterPro"/>
</dbReference>